<gene>
    <name evidence="1" type="ORF">CFter6_3246</name>
</gene>
<name>A0A127PDJ6_9BURK</name>
<protein>
    <submittedName>
        <fullName evidence="1">Uncharacterized protein</fullName>
    </submittedName>
</protein>
<accession>A0A127PDJ6</accession>
<dbReference type="AlphaFoldDB" id="A0A127PDJ6"/>
<evidence type="ECO:0000313" key="1">
    <source>
        <dbReference type="EMBL" id="AMO95892.1"/>
    </source>
</evidence>
<evidence type="ECO:0000313" key="2">
    <source>
        <dbReference type="Proteomes" id="UP000072421"/>
    </source>
</evidence>
<sequence length="45" mass="5002">MKLIATLSIWRISAINAGILPTISWFLTNNMRLSDGAVVDKKKIT</sequence>
<proteinExistence type="predicted"/>
<organism evidence="1">
    <name type="scientific">Collimonas fungivorans</name>
    <dbReference type="NCBI Taxonomy" id="158899"/>
    <lineage>
        <taxon>Bacteria</taxon>
        <taxon>Pseudomonadati</taxon>
        <taxon>Pseudomonadota</taxon>
        <taxon>Betaproteobacteria</taxon>
        <taxon>Burkholderiales</taxon>
        <taxon>Oxalobacteraceae</taxon>
        <taxon>Collimonas</taxon>
    </lineage>
</organism>
<dbReference type="Proteomes" id="UP000072421">
    <property type="component" value="Chromosome"/>
</dbReference>
<dbReference type="EMBL" id="CP013232">
    <property type="protein sequence ID" value="AMO95892.1"/>
    <property type="molecule type" value="Genomic_DNA"/>
</dbReference>
<dbReference type="PATRIC" id="fig|158899.10.peg.3228"/>
<reference evidence="1 2" key="1">
    <citation type="submission" date="2015-11" db="EMBL/GenBank/DDBJ databases">
        <title>Exploring the genomic traits of fungus-feeding bacterial genus Collimonas.</title>
        <authorList>
            <person name="Song C."/>
            <person name="Schmidt R."/>
            <person name="de Jager V."/>
            <person name="Krzyzanowska D."/>
            <person name="Jongedijk E."/>
            <person name="Cankar K."/>
            <person name="Beekwilder J."/>
            <person name="van Veen A."/>
            <person name="de Boer W."/>
            <person name="van Veen J.A."/>
            <person name="Garbeva P."/>
        </authorList>
    </citation>
    <scope>NUCLEOTIDE SEQUENCE [LARGE SCALE GENOMIC DNA]</scope>
    <source>
        <strain evidence="1 2">Ter6</strain>
    </source>
</reference>